<name>A0AAD4GXD9_ASPNN</name>
<gene>
    <name evidence="9" type="ORF">FE257_000370</name>
</gene>
<evidence type="ECO:0000256" key="1">
    <source>
        <dbReference type="ARBA" id="ARBA00003420"/>
    </source>
</evidence>
<feature type="transmembrane region" description="Helical" evidence="8">
    <location>
        <begin position="198"/>
        <end position="222"/>
    </location>
</feature>
<evidence type="ECO:0000256" key="3">
    <source>
        <dbReference type="ARBA" id="ARBA00011182"/>
    </source>
</evidence>
<comment type="subunit">
    <text evidence="3 8">Homooligomer.</text>
</comment>
<dbReference type="PANTHER" id="PTHR11132">
    <property type="entry name" value="SOLUTE CARRIER FAMILY 35"/>
    <property type="match status" value="1"/>
</dbReference>
<feature type="transmembrane region" description="Helical" evidence="8">
    <location>
        <begin position="111"/>
        <end position="129"/>
    </location>
</feature>
<feature type="transmembrane region" description="Helical" evidence="8">
    <location>
        <begin position="300"/>
        <end position="319"/>
    </location>
</feature>
<dbReference type="Proteomes" id="UP001194746">
    <property type="component" value="Unassembled WGS sequence"/>
</dbReference>
<feature type="transmembrane region" description="Helical" evidence="8">
    <location>
        <begin position="170"/>
        <end position="186"/>
    </location>
</feature>
<dbReference type="GO" id="GO:0000139">
    <property type="term" value="C:Golgi membrane"/>
    <property type="evidence" value="ECO:0007669"/>
    <property type="project" value="UniProtKB-SubCell"/>
</dbReference>
<feature type="transmembrane region" description="Helical" evidence="8">
    <location>
        <begin position="50"/>
        <end position="71"/>
    </location>
</feature>
<comment type="caution">
    <text evidence="9">The sequence shown here is derived from an EMBL/GenBank/DDBJ whole genome shotgun (WGS) entry which is preliminary data.</text>
</comment>
<keyword evidence="8" id="KW-0762">Sugar transport</keyword>
<evidence type="ECO:0000256" key="2">
    <source>
        <dbReference type="ARBA" id="ARBA00010425"/>
    </source>
</evidence>
<evidence type="ECO:0000256" key="4">
    <source>
        <dbReference type="ARBA" id="ARBA00022692"/>
    </source>
</evidence>
<keyword evidence="7 8" id="KW-0472">Membrane</keyword>
<keyword evidence="8" id="KW-0333">Golgi apparatus</keyword>
<feature type="transmembrane region" description="Helical" evidence="8">
    <location>
        <begin position="265"/>
        <end position="288"/>
    </location>
</feature>
<evidence type="ECO:0000313" key="9">
    <source>
        <dbReference type="EMBL" id="KAF9892781.1"/>
    </source>
</evidence>
<dbReference type="GO" id="GO:0005789">
    <property type="term" value="C:endoplasmic reticulum membrane"/>
    <property type="evidence" value="ECO:0007669"/>
    <property type="project" value="UniProtKB-SubCell"/>
</dbReference>
<accession>A0AAD4GXD9</accession>
<keyword evidence="4 8" id="KW-0812">Transmembrane</keyword>
<comment type="subcellular location">
    <subcellularLocation>
        <location evidence="8">Golgi apparatus membrane</location>
        <topology evidence="8">Multi-pass membrane protein</topology>
    </subcellularLocation>
    <subcellularLocation>
        <location evidence="8">Cytoplasmic vesicle membrane</location>
        <topology evidence="8">Multi-pass membrane protein</topology>
    </subcellularLocation>
    <subcellularLocation>
        <location evidence="8">Endoplasmic reticulum membrane</location>
        <topology evidence="8">Multi-pass membrane protein</topology>
    </subcellularLocation>
</comment>
<dbReference type="AlphaFoldDB" id="A0AAD4GXD9"/>
<keyword evidence="8" id="KW-0813">Transport</keyword>
<evidence type="ECO:0000256" key="7">
    <source>
        <dbReference type="ARBA" id="ARBA00023136"/>
    </source>
</evidence>
<protein>
    <recommendedName>
        <fullName evidence="8">GDP-mannose transporter</fullName>
        <shortName evidence="8">GMT</shortName>
    </recommendedName>
</protein>
<reference evidence="9" key="1">
    <citation type="journal article" date="2019" name="Beilstein J. Org. Chem.">
        <title>Nanangenines: drimane sesquiterpenoids as the dominant metabolite cohort of a novel Australian fungus, Aspergillus nanangensis.</title>
        <authorList>
            <person name="Lacey H.J."/>
            <person name="Gilchrist C.L.M."/>
            <person name="Crombie A."/>
            <person name="Kalaitzis J.A."/>
            <person name="Vuong D."/>
            <person name="Rutledge P.J."/>
            <person name="Turner P."/>
            <person name="Pitt J.I."/>
            <person name="Lacey E."/>
            <person name="Chooi Y.H."/>
            <person name="Piggott A.M."/>
        </authorList>
    </citation>
    <scope>NUCLEOTIDE SEQUENCE</scope>
    <source>
        <strain evidence="9">MST-FP2251</strain>
    </source>
</reference>
<keyword evidence="10" id="KW-1185">Reference proteome</keyword>
<sequence length="348" mass="38279">MIDETTKLRQEDPESGHTEYIDDEEVDHQAYYNGLEKQTESSPVSRSRSVIWTGINIVSTVAIVFTNKTIFSDPSFRNCQITFAAYHFFVTFATLWLVSRSWIGFFQPKTTSVWQVLPLSIAMGVQVILQNLGLAYSSVVFHQLSRLLLTPFVAGLNYTLYGTKLSRSTILPLTLLFIGVGIVSYYDSLPKGDGKPTTSFWGVVFALAGVGASSIYTVWVPGYHQKLELDSMQLMFNQSPVSAGILLVSIPWMETLPTVSNVPAPMWSMVLLSGFLATLVNLSGVYIIDAAGPVSSSVVAQVKTCIIVSLGWVYCGHVVDHRSLVGIMISALGMALYLYIMATEQGKK</sequence>
<comment type="function">
    <text evidence="1 8">Involved in the import of GDP-mannose from the cytoplasm into the Golgi lumen.</text>
</comment>
<feature type="transmembrane region" description="Helical" evidence="8">
    <location>
        <begin position="325"/>
        <end position="342"/>
    </location>
</feature>
<comment type="similarity">
    <text evidence="2 8">Belongs to the TPT transporter family. SLC35D subfamily.</text>
</comment>
<keyword evidence="8" id="KW-0968">Cytoplasmic vesicle</keyword>
<evidence type="ECO:0000256" key="6">
    <source>
        <dbReference type="ARBA" id="ARBA00022989"/>
    </source>
</evidence>
<dbReference type="InterPro" id="IPR050186">
    <property type="entry name" value="TPT_transporter"/>
</dbReference>
<feature type="transmembrane region" description="Helical" evidence="8">
    <location>
        <begin position="83"/>
        <end position="99"/>
    </location>
</feature>
<evidence type="ECO:0000256" key="5">
    <source>
        <dbReference type="ARBA" id="ARBA00022824"/>
    </source>
</evidence>
<feature type="transmembrane region" description="Helical" evidence="8">
    <location>
        <begin position="234"/>
        <end position="253"/>
    </location>
</feature>
<feature type="transmembrane region" description="Helical" evidence="8">
    <location>
        <begin position="135"/>
        <end position="158"/>
    </location>
</feature>
<dbReference type="GO" id="GO:0030659">
    <property type="term" value="C:cytoplasmic vesicle membrane"/>
    <property type="evidence" value="ECO:0007669"/>
    <property type="project" value="UniProtKB-SubCell"/>
</dbReference>
<proteinExistence type="inferred from homology"/>
<evidence type="ECO:0000256" key="8">
    <source>
        <dbReference type="RuleBase" id="RU367097"/>
    </source>
</evidence>
<dbReference type="EMBL" id="VCAU01000010">
    <property type="protein sequence ID" value="KAF9892781.1"/>
    <property type="molecule type" value="Genomic_DNA"/>
</dbReference>
<reference evidence="9" key="2">
    <citation type="submission" date="2020-02" db="EMBL/GenBank/DDBJ databases">
        <authorList>
            <person name="Gilchrist C.L.M."/>
            <person name="Chooi Y.-H."/>
        </authorList>
    </citation>
    <scope>NUCLEOTIDE SEQUENCE</scope>
    <source>
        <strain evidence="9">MST-FP2251</strain>
    </source>
</reference>
<keyword evidence="6 8" id="KW-1133">Transmembrane helix</keyword>
<keyword evidence="5 8" id="KW-0256">Endoplasmic reticulum</keyword>
<organism evidence="9 10">
    <name type="scientific">Aspergillus nanangensis</name>
    <dbReference type="NCBI Taxonomy" id="2582783"/>
    <lineage>
        <taxon>Eukaryota</taxon>
        <taxon>Fungi</taxon>
        <taxon>Dikarya</taxon>
        <taxon>Ascomycota</taxon>
        <taxon>Pezizomycotina</taxon>
        <taxon>Eurotiomycetes</taxon>
        <taxon>Eurotiomycetidae</taxon>
        <taxon>Eurotiales</taxon>
        <taxon>Aspergillaceae</taxon>
        <taxon>Aspergillus</taxon>
        <taxon>Aspergillus subgen. Circumdati</taxon>
    </lineage>
</organism>
<evidence type="ECO:0000313" key="10">
    <source>
        <dbReference type="Proteomes" id="UP001194746"/>
    </source>
</evidence>